<dbReference type="AlphaFoldDB" id="A0A699JVM6"/>
<reference evidence="3" key="1">
    <citation type="journal article" date="2019" name="Sci. Rep.">
        <title>Draft genome of Tanacetum cinerariifolium, the natural source of mosquito coil.</title>
        <authorList>
            <person name="Yamashiro T."/>
            <person name="Shiraishi A."/>
            <person name="Satake H."/>
            <person name="Nakayama K."/>
        </authorList>
    </citation>
    <scope>NUCLEOTIDE SEQUENCE</scope>
</reference>
<dbReference type="PROSITE" id="PS50994">
    <property type="entry name" value="INTEGRASE"/>
    <property type="match status" value="1"/>
</dbReference>
<evidence type="ECO:0000256" key="1">
    <source>
        <dbReference type="ARBA" id="ARBA00022670"/>
    </source>
</evidence>
<dbReference type="SUPFAM" id="SSF53098">
    <property type="entry name" value="Ribonuclease H-like"/>
    <property type="match status" value="1"/>
</dbReference>
<dbReference type="InterPro" id="IPR054722">
    <property type="entry name" value="PolX-like_BBD"/>
</dbReference>
<dbReference type="PANTHER" id="PTHR42648">
    <property type="entry name" value="TRANSPOSASE, PUTATIVE-RELATED"/>
    <property type="match status" value="1"/>
</dbReference>
<accession>A0A699JVM6</accession>
<dbReference type="EMBL" id="BKCJ010453130">
    <property type="protein sequence ID" value="GFA60169.1"/>
    <property type="molecule type" value="Genomic_DNA"/>
</dbReference>
<dbReference type="InterPro" id="IPR001584">
    <property type="entry name" value="Integrase_cat-core"/>
</dbReference>
<dbReference type="Gene3D" id="3.30.420.10">
    <property type="entry name" value="Ribonuclease H-like superfamily/Ribonuclease H"/>
    <property type="match status" value="1"/>
</dbReference>
<keyword evidence="1" id="KW-0378">Hydrolase</keyword>
<dbReference type="Pfam" id="PF22936">
    <property type="entry name" value="Pol_BBD"/>
    <property type="match status" value="1"/>
</dbReference>
<dbReference type="GO" id="GO:0003676">
    <property type="term" value="F:nucleic acid binding"/>
    <property type="evidence" value="ECO:0007669"/>
    <property type="project" value="InterPro"/>
</dbReference>
<dbReference type="PANTHER" id="PTHR42648:SF18">
    <property type="entry name" value="RETROTRANSPOSON, UNCLASSIFIED-LIKE PROTEIN"/>
    <property type="match status" value="1"/>
</dbReference>
<keyword evidence="1" id="KW-0645">Protease</keyword>
<dbReference type="Pfam" id="PF13976">
    <property type="entry name" value="gag_pre-integrs"/>
    <property type="match status" value="1"/>
</dbReference>
<name>A0A699JVM6_TANCI</name>
<evidence type="ECO:0000313" key="3">
    <source>
        <dbReference type="EMBL" id="GFA60169.1"/>
    </source>
</evidence>
<dbReference type="InterPro" id="IPR025724">
    <property type="entry name" value="GAG-pre-integrase_dom"/>
</dbReference>
<feature type="domain" description="Integrase catalytic" evidence="2">
    <location>
        <begin position="350"/>
        <end position="515"/>
    </location>
</feature>
<protein>
    <submittedName>
        <fullName evidence="3">Integrase, catalytic region, zinc finger, CCHC-type, peptidase aspartic, catalytic</fullName>
    </submittedName>
</protein>
<gene>
    <name evidence="3" type="ORF">Tci_632141</name>
</gene>
<dbReference type="InterPro" id="IPR012337">
    <property type="entry name" value="RNaseH-like_sf"/>
</dbReference>
<dbReference type="GO" id="GO:0015074">
    <property type="term" value="P:DNA integration"/>
    <property type="evidence" value="ECO:0007669"/>
    <property type="project" value="InterPro"/>
</dbReference>
<comment type="caution">
    <text evidence="3">The sequence shown here is derived from an EMBL/GenBank/DDBJ whole genome shotgun (WGS) entry which is preliminary data.</text>
</comment>
<dbReference type="InterPro" id="IPR036397">
    <property type="entry name" value="RNaseH_sf"/>
</dbReference>
<organism evidence="3">
    <name type="scientific">Tanacetum cinerariifolium</name>
    <name type="common">Dalmatian daisy</name>
    <name type="synonym">Chrysanthemum cinerariifolium</name>
    <dbReference type="NCBI Taxonomy" id="118510"/>
    <lineage>
        <taxon>Eukaryota</taxon>
        <taxon>Viridiplantae</taxon>
        <taxon>Streptophyta</taxon>
        <taxon>Embryophyta</taxon>
        <taxon>Tracheophyta</taxon>
        <taxon>Spermatophyta</taxon>
        <taxon>Magnoliopsida</taxon>
        <taxon>eudicotyledons</taxon>
        <taxon>Gunneridae</taxon>
        <taxon>Pentapetalae</taxon>
        <taxon>asterids</taxon>
        <taxon>campanulids</taxon>
        <taxon>Asterales</taxon>
        <taxon>Asteraceae</taxon>
        <taxon>Asteroideae</taxon>
        <taxon>Anthemideae</taxon>
        <taxon>Anthemidinae</taxon>
        <taxon>Tanacetum</taxon>
    </lineage>
</organism>
<proteinExistence type="predicted"/>
<evidence type="ECO:0000259" key="2">
    <source>
        <dbReference type="PROSITE" id="PS50994"/>
    </source>
</evidence>
<dbReference type="Pfam" id="PF00665">
    <property type="entry name" value="rve"/>
    <property type="match status" value="1"/>
</dbReference>
<dbReference type="InterPro" id="IPR039537">
    <property type="entry name" value="Retrotran_Ty1/copia-like"/>
</dbReference>
<sequence length="622" mass="71144">MIIEKIIIDLEDELVNLLEKEKANLETIKSLKSKGLESSENVISESENQSEDDCLVVEKECDKEENPKVSAPEMFKLSVSQCVSSISMSKTSCEYYNVENLDNFSSVKRPKHIGVIWKKKWSSNTSNVDLSVVSHSKLNKNVKRYSRKDLLACNNSHLGEISSASMCNDAMNVSCNSRMCDLLDDNNFFIFDDECVKISPVSKIPFRKKHYDYMNVRSKSKSNKSLPRTVHKWLPKLQPLAEPVAKWFPRFLGTVRFGNNDFAVIAGYGDVVIGSMTINKVYYVEGLGHKLFSVGQFCDKGLEVAFRKTTCFVRNEDGVDLFIGDRSSNLYTIALNEVVSNSSTCLLEKASSSQSWLWHPRLSYLNFTTINNLVKNNLVQDDYSRYTWVFFLHSKDEASEVIISFIKKTQVNLQLQVQRVRTDNGMEFKYKTLAKFFDEVGITQQFSVARTPQQNGVVERRNRTLVEAARTMFTFANLPLFLWAEVIAIACFIQNCSIIHKRFDKTPYELINKRKPNIKFFRVFGCRCYLLNDYADVRKLKAKGDIGVDIQKNLWLSEFTTIKLIMKSSTMNVDTSINDEVFHEVSESFQGESSLSSLNDDVQQSPEEVILPQKILSRIQTT</sequence>